<comment type="caution">
    <text evidence="2">The sequence shown here is derived from an EMBL/GenBank/DDBJ whole genome shotgun (WGS) entry which is preliminary data.</text>
</comment>
<dbReference type="SUPFAM" id="SSF55545">
    <property type="entry name" value="beta-N-acetylhexosaminidase-like domain"/>
    <property type="match status" value="1"/>
</dbReference>
<dbReference type="Gene3D" id="3.20.20.80">
    <property type="entry name" value="Glycosidases"/>
    <property type="match status" value="1"/>
</dbReference>
<dbReference type="AlphaFoldDB" id="A0AAV2S7I9"/>
<proteinExistence type="predicted"/>
<accession>A0AAV2S7I9</accession>
<dbReference type="Gene3D" id="3.30.379.10">
    <property type="entry name" value="Chitobiase/beta-hexosaminidase domain 2-like"/>
    <property type="match status" value="1"/>
</dbReference>
<protein>
    <submittedName>
        <fullName evidence="2">Uncharacterized protein</fullName>
    </submittedName>
</protein>
<evidence type="ECO:0000313" key="2">
    <source>
        <dbReference type="EMBL" id="CAL4171366.1"/>
    </source>
</evidence>
<dbReference type="Proteomes" id="UP001497623">
    <property type="component" value="Unassembled WGS sequence"/>
</dbReference>
<dbReference type="EMBL" id="CAXKWB010051340">
    <property type="protein sequence ID" value="CAL4171366.1"/>
    <property type="molecule type" value="Genomic_DNA"/>
</dbReference>
<feature type="non-terminal residue" evidence="2">
    <location>
        <position position="123"/>
    </location>
</feature>
<keyword evidence="1" id="KW-0378">Hydrolase</keyword>
<reference evidence="2 3" key="1">
    <citation type="submission" date="2024-05" db="EMBL/GenBank/DDBJ databases">
        <authorList>
            <person name="Wallberg A."/>
        </authorList>
    </citation>
    <scope>NUCLEOTIDE SEQUENCE [LARGE SCALE GENOMIC DNA]</scope>
</reference>
<organism evidence="2 3">
    <name type="scientific">Meganyctiphanes norvegica</name>
    <name type="common">Northern krill</name>
    <name type="synonym">Thysanopoda norvegica</name>
    <dbReference type="NCBI Taxonomy" id="48144"/>
    <lineage>
        <taxon>Eukaryota</taxon>
        <taxon>Metazoa</taxon>
        <taxon>Ecdysozoa</taxon>
        <taxon>Arthropoda</taxon>
        <taxon>Crustacea</taxon>
        <taxon>Multicrustacea</taxon>
        <taxon>Malacostraca</taxon>
        <taxon>Eumalacostraca</taxon>
        <taxon>Eucarida</taxon>
        <taxon>Euphausiacea</taxon>
        <taxon>Euphausiidae</taxon>
        <taxon>Meganyctiphanes</taxon>
    </lineage>
</organism>
<keyword evidence="3" id="KW-1185">Reference proteome</keyword>
<feature type="non-terminal residue" evidence="2">
    <location>
        <position position="1"/>
    </location>
</feature>
<gene>
    <name evidence="2" type="ORF">MNOR_LOCUS34104</name>
</gene>
<dbReference type="InterPro" id="IPR029018">
    <property type="entry name" value="Hex-like_dom2"/>
</dbReference>
<name>A0AAV2S7I9_MEGNR</name>
<dbReference type="GO" id="GO:0016787">
    <property type="term" value="F:hydrolase activity"/>
    <property type="evidence" value="ECO:0007669"/>
    <property type="project" value="UniProtKB-KW"/>
</dbReference>
<evidence type="ECO:0000313" key="3">
    <source>
        <dbReference type="Proteomes" id="UP001497623"/>
    </source>
</evidence>
<sequence>VVDVWNVHKRWLSEVGCRVELGGVVGPRDPPTEHTFTTVVDPSLTTSPDTYTITVNQKGVQMVCGSISSLHSALVTLVQLIRVSGTGTNGSKTAVVPPVVITDSPSLTHRGFMLDITPHARVP</sequence>
<evidence type="ECO:0000256" key="1">
    <source>
        <dbReference type="ARBA" id="ARBA00022801"/>
    </source>
</evidence>